<dbReference type="PROSITE" id="PS00765">
    <property type="entry name" value="P_GLUCOSE_ISOMERASE_1"/>
    <property type="match status" value="1"/>
</dbReference>
<keyword evidence="5 7" id="KW-0413">Isomerase</keyword>
<dbReference type="PROSITE" id="PS00174">
    <property type="entry name" value="P_GLUCOSE_ISOMERASE_2"/>
    <property type="match status" value="1"/>
</dbReference>
<evidence type="ECO:0000256" key="8">
    <source>
        <dbReference type="RuleBase" id="RU000612"/>
    </source>
</evidence>
<dbReference type="InterPro" id="IPR035482">
    <property type="entry name" value="SIS_PGI_2"/>
</dbReference>
<dbReference type="HAMAP" id="MF_00473">
    <property type="entry name" value="G6P_isomerase"/>
    <property type="match status" value="1"/>
</dbReference>
<dbReference type="CDD" id="cd05015">
    <property type="entry name" value="SIS_PGI_1"/>
    <property type="match status" value="1"/>
</dbReference>
<comment type="pathway">
    <text evidence="1 7 8">Carbohydrate degradation; glycolysis; D-glyceraldehyde 3-phosphate and glycerone phosphate from D-glucose: step 2/4.</text>
</comment>
<dbReference type="GO" id="GO:0048029">
    <property type="term" value="F:monosaccharide binding"/>
    <property type="evidence" value="ECO:0007669"/>
    <property type="project" value="TreeGrafter"/>
</dbReference>
<comment type="pathway">
    <text evidence="7">Carbohydrate biosynthesis; gluconeogenesis.</text>
</comment>
<proteinExistence type="inferred from homology"/>
<comment type="catalytic activity">
    <reaction evidence="6 7 8">
        <text>alpha-D-glucose 6-phosphate = beta-D-fructose 6-phosphate</text>
        <dbReference type="Rhea" id="RHEA:11816"/>
        <dbReference type="ChEBI" id="CHEBI:57634"/>
        <dbReference type="ChEBI" id="CHEBI:58225"/>
        <dbReference type="EC" id="5.3.1.9"/>
    </reaction>
</comment>
<evidence type="ECO:0000313" key="9">
    <source>
        <dbReference type="EMBL" id="TKK67245.1"/>
    </source>
</evidence>
<dbReference type="GO" id="GO:0005829">
    <property type="term" value="C:cytosol"/>
    <property type="evidence" value="ECO:0007669"/>
    <property type="project" value="TreeGrafter"/>
</dbReference>
<dbReference type="GO" id="GO:0006094">
    <property type="term" value="P:gluconeogenesis"/>
    <property type="evidence" value="ECO:0007669"/>
    <property type="project" value="UniProtKB-UniRule"/>
</dbReference>
<keyword evidence="10" id="KW-1185">Reference proteome</keyword>
<dbReference type="InterPro" id="IPR046348">
    <property type="entry name" value="SIS_dom_sf"/>
</dbReference>
<evidence type="ECO:0000256" key="7">
    <source>
        <dbReference type="HAMAP-Rule" id="MF_00473"/>
    </source>
</evidence>
<dbReference type="EC" id="5.3.1.9" evidence="7"/>
<keyword evidence="3 7" id="KW-0312">Gluconeogenesis</keyword>
<dbReference type="Gene3D" id="1.10.1390.10">
    <property type="match status" value="1"/>
</dbReference>
<dbReference type="UniPathway" id="UPA00109">
    <property type="reaction ID" value="UER00181"/>
</dbReference>
<reference evidence="9 10" key="1">
    <citation type="submission" date="2019-05" db="EMBL/GenBank/DDBJ databases">
        <title>Panacibacter sp. strain 17mud1-8 Genome sequencing and assembly.</title>
        <authorList>
            <person name="Chhetri G."/>
        </authorList>
    </citation>
    <scope>NUCLEOTIDE SEQUENCE [LARGE SCALE GENOMIC DNA]</scope>
    <source>
        <strain evidence="9 10">17mud1-8</strain>
    </source>
</reference>
<evidence type="ECO:0000313" key="10">
    <source>
        <dbReference type="Proteomes" id="UP000305848"/>
    </source>
</evidence>
<dbReference type="OrthoDB" id="140919at2"/>
<name>A0A4U3KXB1_9BACT</name>
<dbReference type="InterPro" id="IPR035476">
    <property type="entry name" value="SIS_PGI_1"/>
</dbReference>
<protein>
    <recommendedName>
        <fullName evidence="7">Glucose-6-phosphate isomerase</fullName>
        <shortName evidence="7">GPI</shortName>
        <ecNumber evidence="7">5.3.1.9</ecNumber>
    </recommendedName>
    <alternativeName>
        <fullName evidence="7">Phosphoglucose isomerase</fullName>
        <shortName evidence="7">PGI</shortName>
    </alternativeName>
    <alternativeName>
        <fullName evidence="7">Phosphohexose isomerase</fullName>
        <shortName evidence="7">PHI</shortName>
    </alternativeName>
</protein>
<keyword evidence="7" id="KW-0963">Cytoplasm</keyword>
<dbReference type="InterPro" id="IPR018189">
    <property type="entry name" value="Phosphoglucose_isomerase_CS"/>
</dbReference>
<dbReference type="Gene3D" id="3.40.50.10490">
    <property type="entry name" value="Glucose-6-phosphate isomerase like protein, domain 1"/>
    <property type="match status" value="2"/>
</dbReference>
<comment type="caution">
    <text evidence="9">The sequence shown here is derived from an EMBL/GenBank/DDBJ whole genome shotgun (WGS) entry which is preliminary data.</text>
</comment>
<dbReference type="AlphaFoldDB" id="A0A4U3KXB1"/>
<dbReference type="GO" id="GO:0004347">
    <property type="term" value="F:glucose-6-phosphate isomerase activity"/>
    <property type="evidence" value="ECO:0007669"/>
    <property type="project" value="UniProtKB-UniRule"/>
</dbReference>
<dbReference type="GO" id="GO:0051156">
    <property type="term" value="P:glucose 6-phosphate metabolic process"/>
    <property type="evidence" value="ECO:0007669"/>
    <property type="project" value="TreeGrafter"/>
</dbReference>
<dbReference type="PANTHER" id="PTHR11469:SF1">
    <property type="entry name" value="GLUCOSE-6-PHOSPHATE ISOMERASE"/>
    <property type="match status" value="1"/>
</dbReference>
<evidence type="ECO:0000256" key="1">
    <source>
        <dbReference type="ARBA" id="ARBA00004926"/>
    </source>
</evidence>
<comment type="subcellular location">
    <subcellularLocation>
        <location evidence="7">Cytoplasm</location>
    </subcellularLocation>
</comment>
<gene>
    <name evidence="7" type="primary">pgi</name>
    <name evidence="9" type="ORF">FC093_15300</name>
</gene>
<dbReference type="NCBIfam" id="NF001211">
    <property type="entry name" value="PRK00179.1"/>
    <property type="match status" value="1"/>
</dbReference>
<dbReference type="Proteomes" id="UP000305848">
    <property type="component" value="Unassembled WGS sequence"/>
</dbReference>
<evidence type="ECO:0000256" key="5">
    <source>
        <dbReference type="ARBA" id="ARBA00023235"/>
    </source>
</evidence>
<dbReference type="FunFam" id="3.40.50.10490:FF:000004">
    <property type="entry name" value="Glucose-6-phosphate isomerase"/>
    <property type="match status" value="1"/>
</dbReference>
<evidence type="ECO:0000256" key="2">
    <source>
        <dbReference type="ARBA" id="ARBA00006604"/>
    </source>
</evidence>
<comment type="similarity">
    <text evidence="2 7 8">Belongs to the GPI family.</text>
</comment>
<dbReference type="UniPathway" id="UPA00138"/>
<dbReference type="PROSITE" id="PS51463">
    <property type="entry name" value="P_GLUCOSE_ISOMERASE_3"/>
    <property type="match status" value="1"/>
</dbReference>
<comment type="function">
    <text evidence="7">Catalyzes the reversible isomerization of glucose-6-phosphate to fructose-6-phosphate.</text>
</comment>
<accession>A0A4U3KXB1</accession>
<dbReference type="SUPFAM" id="SSF53697">
    <property type="entry name" value="SIS domain"/>
    <property type="match status" value="1"/>
</dbReference>
<organism evidence="9 10">
    <name type="scientific">Ilyomonas limi</name>
    <dbReference type="NCBI Taxonomy" id="2575867"/>
    <lineage>
        <taxon>Bacteria</taxon>
        <taxon>Pseudomonadati</taxon>
        <taxon>Bacteroidota</taxon>
        <taxon>Chitinophagia</taxon>
        <taxon>Chitinophagales</taxon>
        <taxon>Chitinophagaceae</taxon>
        <taxon>Ilyomonas</taxon>
    </lineage>
</organism>
<dbReference type="Pfam" id="PF00342">
    <property type="entry name" value="PGI"/>
    <property type="match status" value="1"/>
</dbReference>
<feature type="active site" evidence="7">
    <location>
        <position position="388"/>
    </location>
</feature>
<dbReference type="GO" id="GO:0006096">
    <property type="term" value="P:glycolytic process"/>
    <property type="evidence" value="ECO:0007669"/>
    <property type="project" value="UniProtKB-UniRule"/>
</dbReference>
<dbReference type="CDD" id="cd05016">
    <property type="entry name" value="SIS_PGI_2"/>
    <property type="match status" value="1"/>
</dbReference>
<evidence type="ECO:0000256" key="6">
    <source>
        <dbReference type="ARBA" id="ARBA00029321"/>
    </source>
</evidence>
<evidence type="ECO:0000256" key="3">
    <source>
        <dbReference type="ARBA" id="ARBA00022432"/>
    </source>
</evidence>
<dbReference type="InterPro" id="IPR023096">
    <property type="entry name" value="G6P_Isomerase_C"/>
</dbReference>
<sequence length="549" mass="62486">MFPKINPTTTQAWLLLRRHFEEEMSRTHMKDLFARDADRFSKFSLTAEGILFDYSKNIITAKTLQLLLQLAEDCKLKEAIEAMFSGEKINETENRSVLHIALRNLSNKPIYSDEQDVMPEVNKVLQQMKDFCEKVHTGEWKGYSGKKIKYIVNIGIGGSDLGPVMVTEALKPYWLEGIQAYFVSNVDATHIAETLKKVTPEETLFLIASKTFTTQETMTNARTARDWFLKSAMNEEDVAKHFVALSTNEKEVIKFGIDPANMFQFWDWVGGRYSLWSAIGLSIALTVGFDNFEKLLKGAHTIDEYFKNTSFDKNIPVLMGLIGIWYINFFGAQTEAILPYDQYMHRFAAYFQQGDMESNGKSVDRTGHRVSYSTGPVIWGEPGTNGQHAFYQLIHQGTILIPCDFIAPAISHNPIGDHHEKLLSNFFAQTEALMNGKNEKEVKAELEGMPEDTMKKLVCFKEFQGNKPTNSFLLKEITPKSLGSLIALYEHKIFVQGVIWNIFSFDQWGVELGKQLANKILPELKNDEEIKSHDSSTNGLINAYKTLRQ</sequence>
<dbReference type="FunFam" id="1.10.1390.10:FF:000001">
    <property type="entry name" value="Glucose-6-phosphate isomerase"/>
    <property type="match status" value="1"/>
</dbReference>
<dbReference type="EMBL" id="SZQL01000012">
    <property type="protein sequence ID" value="TKK67245.1"/>
    <property type="molecule type" value="Genomic_DNA"/>
</dbReference>
<dbReference type="InterPro" id="IPR001672">
    <property type="entry name" value="G6P_Isomerase"/>
</dbReference>
<dbReference type="PANTHER" id="PTHR11469">
    <property type="entry name" value="GLUCOSE-6-PHOSPHATE ISOMERASE"/>
    <property type="match status" value="1"/>
</dbReference>
<feature type="active site" description="Proton donor" evidence="7">
    <location>
        <position position="357"/>
    </location>
</feature>
<dbReference type="PRINTS" id="PR00662">
    <property type="entry name" value="G6PISOMERASE"/>
</dbReference>
<feature type="active site" evidence="7">
    <location>
        <position position="514"/>
    </location>
</feature>
<dbReference type="GO" id="GO:0097367">
    <property type="term" value="F:carbohydrate derivative binding"/>
    <property type="evidence" value="ECO:0007669"/>
    <property type="project" value="InterPro"/>
</dbReference>
<keyword evidence="4 7" id="KW-0324">Glycolysis</keyword>
<dbReference type="RefSeq" id="WP_137262675.1">
    <property type="nucleotide sequence ID" value="NZ_SZQL01000012.1"/>
</dbReference>
<evidence type="ECO:0000256" key="4">
    <source>
        <dbReference type="ARBA" id="ARBA00023152"/>
    </source>
</evidence>